<name>A0A8A7K7Y3_9FIRM</name>
<gene>
    <name evidence="2" type="ORF">GM661_05985</name>
</gene>
<evidence type="ECO:0000313" key="2">
    <source>
        <dbReference type="EMBL" id="QTL97561.1"/>
    </source>
</evidence>
<accession>A0A8A7K7Y3</accession>
<feature type="transmembrane region" description="Helical" evidence="1">
    <location>
        <begin position="14"/>
        <end position="33"/>
    </location>
</feature>
<dbReference type="Proteomes" id="UP000665020">
    <property type="component" value="Chromosome"/>
</dbReference>
<dbReference type="KEGG" id="ifn:GM661_05985"/>
<evidence type="ECO:0000256" key="1">
    <source>
        <dbReference type="SAM" id="Phobius"/>
    </source>
</evidence>
<keyword evidence="1" id="KW-0812">Transmembrane</keyword>
<organism evidence="2 3">
    <name type="scientific">Iocasia fonsfrigidae</name>
    <dbReference type="NCBI Taxonomy" id="2682810"/>
    <lineage>
        <taxon>Bacteria</taxon>
        <taxon>Bacillati</taxon>
        <taxon>Bacillota</taxon>
        <taxon>Clostridia</taxon>
        <taxon>Halanaerobiales</taxon>
        <taxon>Halanaerobiaceae</taxon>
        <taxon>Iocasia</taxon>
    </lineage>
</organism>
<reference evidence="2" key="1">
    <citation type="submission" date="2019-12" db="EMBL/GenBank/DDBJ databases">
        <authorList>
            <person name="zhang j."/>
            <person name="sun C.M."/>
        </authorList>
    </citation>
    <scope>NUCLEOTIDE SEQUENCE</scope>
    <source>
        <strain evidence="2">NS-1</strain>
    </source>
</reference>
<keyword evidence="3" id="KW-1185">Reference proteome</keyword>
<dbReference type="AlphaFoldDB" id="A0A8A7K7Y3"/>
<evidence type="ECO:0000313" key="3">
    <source>
        <dbReference type="Proteomes" id="UP000665020"/>
    </source>
</evidence>
<proteinExistence type="predicted"/>
<keyword evidence="1" id="KW-0472">Membrane</keyword>
<dbReference type="RefSeq" id="WP_125989103.1">
    <property type="nucleotide sequence ID" value="NZ_CP046640.1"/>
</dbReference>
<dbReference type="EMBL" id="CP046640">
    <property type="protein sequence ID" value="QTL97561.1"/>
    <property type="molecule type" value="Genomic_DNA"/>
</dbReference>
<protein>
    <submittedName>
        <fullName evidence="2">Uncharacterized protein</fullName>
    </submittedName>
</protein>
<sequence length="88" mass="10200">MAGKLKVKLKINRYYIPIPAIPLGLIGSLLRFINKHFAHHLSKGGSQRVNPQEIDRLIAVLKNEEPFELVHLETEDQDEHVFIRIYTK</sequence>
<keyword evidence="1" id="KW-1133">Transmembrane helix</keyword>